<protein>
    <submittedName>
        <fullName evidence="2">Uncharacterized protein</fullName>
    </submittedName>
</protein>
<feature type="region of interest" description="Disordered" evidence="1">
    <location>
        <begin position="27"/>
        <end position="219"/>
    </location>
</feature>
<feature type="compositionally biased region" description="Polar residues" evidence="1">
    <location>
        <begin position="38"/>
        <end position="50"/>
    </location>
</feature>
<keyword evidence="3" id="KW-1185">Reference proteome</keyword>
<organism evidence="2 3">
    <name type="scientific">Westerdykella ornata</name>
    <dbReference type="NCBI Taxonomy" id="318751"/>
    <lineage>
        <taxon>Eukaryota</taxon>
        <taxon>Fungi</taxon>
        <taxon>Dikarya</taxon>
        <taxon>Ascomycota</taxon>
        <taxon>Pezizomycotina</taxon>
        <taxon>Dothideomycetes</taxon>
        <taxon>Pleosporomycetidae</taxon>
        <taxon>Pleosporales</taxon>
        <taxon>Sporormiaceae</taxon>
        <taxon>Westerdykella</taxon>
    </lineage>
</organism>
<evidence type="ECO:0000313" key="3">
    <source>
        <dbReference type="Proteomes" id="UP000800097"/>
    </source>
</evidence>
<dbReference type="Proteomes" id="UP000800097">
    <property type="component" value="Unassembled WGS sequence"/>
</dbReference>
<dbReference type="GeneID" id="54554644"/>
<dbReference type="AlphaFoldDB" id="A0A6A6JS44"/>
<reference evidence="2" key="1">
    <citation type="journal article" date="2020" name="Stud. Mycol.">
        <title>101 Dothideomycetes genomes: a test case for predicting lifestyles and emergence of pathogens.</title>
        <authorList>
            <person name="Haridas S."/>
            <person name="Albert R."/>
            <person name="Binder M."/>
            <person name="Bloem J."/>
            <person name="Labutti K."/>
            <person name="Salamov A."/>
            <person name="Andreopoulos B."/>
            <person name="Baker S."/>
            <person name="Barry K."/>
            <person name="Bills G."/>
            <person name="Bluhm B."/>
            <person name="Cannon C."/>
            <person name="Castanera R."/>
            <person name="Culley D."/>
            <person name="Daum C."/>
            <person name="Ezra D."/>
            <person name="Gonzalez J."/>
            <person name="Henrissat B."/>
            <person name="Kuo A."/>
            <person name="Liang C."/>
            <person name="Lipzen A."/>
            <person name="Lutzoni F."/>
            <person name="Magnuson J."/>
            <person name="Mondo S."/>
            <person name="Nolan M."/>
            <person name="Ohm R."/>
            <person name="Pangilinan J."/>
            <person name="Park H.-J."/>
            <person name="Ramirez L."/>
            <person name="Alfaro M."/>
            <person name="Sun H."/>
            <person name="Tritt A."/>
            <person name="Yoshinaga Y."/>
            <person name="Zwiers L.-H."/>
            <person name="Turgeon B."/>
            <person name="Goodwin S."/>
            <person name="Spatafora J."/>
            <person name="Crous P."/>
            <person name="Grigoriev I."/>
        </authorList>
    </citation>
    <scope>NUCLEOTIDE SEQUENCE</scope>
    <source>
        <strain evidence="2">CBS 379.55</strain>
    </source>
</reference>
<evidence type="ECO:0000256" key="1">
    <source>
        <dbReference type="SAM" id="MobiDB-lite"/>
    </source>
</evidence>
<accession>A0A6A6JS44</accession>
<proteinExistence type="predicted"/>
<sequence length="246" mass="26452">MDTKLNTKALDARNFSYIDHLLDEINGSDSSSHHRLNAPTTSRNKHTSQGPDAVNRESREATPTSDGQKDLKRGACALEEKDEGSSFDSAQWNRLFPSPPDCRDSPDGNLETGGRDSEALPSEAHQHDCSETLIGPKDGSRHARIDLELPEGKKVVCDSVSPLSPSTTDTLGGSTPPYKRTKNGPSSLQDAGEESTPQGAPKSVVPLDTMEDASADDLSPCASWAEPFQLLQSGPLSIYVNKHGEE</sequence>
<evidence type="ECO:0000313" key="2">
    <source>
        <dbReference type="EMBL" id="KAF2279084.1"/>
    </source>
</evidence>
<gene>
    <name evidence="2" type="ORF">EI97DRAFT_465422</name>
</gene>
<feature type="compositionally biased region" description="Basic and acidic residues" evidence="1">
    <location>
        <begin position="138"/>
        <end position="156"/>
    </location>
</feature>
<dbReference type="EMBL" id="ML986487">
    <property type="protein sequence ID" value="KAF2279084.1"/>
    <property type="molecule type" value="Genomic_DNA"/>
</dbReference>
<feature type="compositionally biased region" description="Basic and acidic residues" evidence="1">
    <location>
        <begin position="113"/>
        <end position="130"/>
    </location>
</feature>
<dbReference type="RefSeq" id="XP_033656623.1">
    <property type="nucleotide sequence ID" value="XM_033801469.1"/>
</dbReference>
<name>A0A6A6JS44_WESOR</name>
<feature type="compositionally biased region" description="Polar residues" evidence="1">
    <location>
        <begin position="161"/>
        <end position="173"/>
    </location>
</feature>